<comment type="caution">
    <text evidence="2">The sequence shown here is derived from an EMBL/GenBank/DDBJ whole genome shotgun (WGS) entry which is preliminary data.</text>
</comment>
<feature type="compositionally biased region" description="Basic and acidic residues" evidence="1">
    <location>
        <begin position="42"/>
        <end position="51"/>
    </location>
</feature>
<gene>
    <name evidence="2" type="ORF">OC929_03835</name>
</gene>
<evidence type="ECO:0000256" key="1">
    <source>
        <dbReference type="SAM" id="MobiDB-lite"/>
    </source>
</evidence>
<sequence length="51" mass="5539">MSTDPREQGGTNPDDPTTPGPVEDDPLMDEEEEGEGMGQQRNPDDPARTPE</sequence>
<feature type="compositionally biased region" description="Acidic residues" evidence="1">
    <location>
        <begin position="22"/>
        <end position="35"/>
    </location>
</feature>
<name>A0ABT2V652_9PSED</name>
<protein>
    <recommendedName>
        <fullName evidence="4">Serine kinase/phosphatase</fullName>
    </recommendedName>
</protein>
<accession>A0ABT2V652</accession>
<evidence type="ECO:0008006" key="4">
    <source>
        <dbReference type="Google" id="ProtNLM"/>
    </source>
</evidence>
<organism evidence="2 3">
    <name type="scientific">Pseudomonas peradeniyensis</name>
    <dbReference type="NCBI Taxonomy" id="2745488"/>
    <lineage>
        <taxon>Bacteria</taxon>
        <taxon>Pseudomonadati</taxon>
        <taxon>Pseudomonadota</taxon>
        <taxon>Gammaproteobacteria</taxon>
        <taxon>Pseudomonadales</taxon>
        <taxon>Pseudomonadaceae</taxon>
        <taxon>Pseudomonas</taxon>
    </lineage>
</organism>
<feature type="compositionally biased region" description="Low complexity" evidence="1">
    <location>
        <begin position="9"/>
        <end position="21"/>
    </location>
</feature>
<proteinExistence type="predicted"/>
<dbReference type="RefSeq" id="WP_262950407.1">
    <property type="nucleotide sequence ID" value="NZ_JAOSLA010000003.1"/>
</dbReference>
<evidence type="ECO:0000313" key="2">
    <source>
        <dbReference type="EMBL" id="MCU7237170.1"/>
    </source>
</evidence>
<dbReference type="EMBL" id="JAOSLA010000003">
    <property type="protein sequence ID" value="MCU7237170.1"/>
    <property type="molecule type" value="Genomic_DNA"/>
</dbReference>
<reference evidence="2" key="1">
    <citation type="journal article" date="2022" name="Microbiol. Spectr.">
        <title>An Nuclear Magnetic Resonance Fingerprint Matching Approach for the Identification and Structural Re-Evaluation of Pseudomonas Lipopeptides.</title>
        <authorList>
            <person name="De Roo V."/>
            <person name="Verleysen Y."/>
            <person name="Kovacs B."/>
            <person name="De Vleeschouwer M."/>
            <person name="Muangkaew P."/>
            <person name="Girard L."/>
            <person name="Hofte M."/>
            <person name="De Mot R."/>
            <person name="Madder A."/>
            <person name="Geudens N."/>
            <person name="Martins J.C."/>
        </authorList>
    </citation>
    <scope>NUCLEOTIDE SEQUENCE</scope>
    <source>
        <strain evidence="2">COR51</strain>
    </source>
</reference>
<reference evidence="2" key="3">
    <citation type="journal article" date="2023" name="mSystems">
        <title>Charting the Lipopeptidome of Nonpathogenic Pseudomonas.</title>
        <authorList>
            <person name="Cesa-Luna C."/>
            <person name="Geudens N."/>
            <person name="Girard L."/>
            <person name="De Roo V."/>
            <person name="Maklad H.R."/>
            <person name="Martins J.C."/>
            <person name="Hofte M."/>
            <person name="De Mot R."/>
        </authorList>
    </citation>
    <scope>NUCLEOTIDE SEQUENCE</scope>
    <source>
        <strain evidence="2">COR51</strain>
    </source>
</reference>
<reference evidence="2" key="2">
    <citation type="submission" date="2022-09" db="EMBL/GenBank/DDBJ databases">
        <authorList>
            <person name="Cesa-Luna C."/>
            <person name="Girard L."/>
            <person name="Lood C."/>
            <person name="Hofte M."/>
            <person name="De Mot R."/>
        </authorList>
    </citation>
    <scope>NUCLEOTIDE SEQUENCE</scope>
    <source>
        <strain evidence="2">COR51</strain>
    </source>
</reference>
<keyword evidence="3" id="KW-1185">Reference proteome</keyword>
<feature type="region of interest" description="Disordered" evidence="1">
    <location>
        <begin position="1"/>
        <end position="51"/>
    </location>
</feature>
<dbReference type="Proteomes" id="UP001139994">
    <property type="component" value="Unassembled WGS sequence"/>
</dbReference>
<evidence type="ECO:0000313" key="3">
    <source>
        <dbReference type="Proteomes" id="UP001139994"/>
    </source>
</evidence>